<accession>A0A0C3FW58</accession>
<organism evidence="1 2">
    <name type="scientific">Piloderma croceum (strain F 1598)</name>
    <dbReference type="NCBI Taxonomy" id="765440"/>
    <lineage>
        <taxon>Eukaryota</taxon>
        <taxon>Fungi</taxon>
        <taxon>Dikarya</taxon>
        <taxon>Basidiomycota</taxon>
        <taxon>Agaricomycotina</taxon>
        <taxon>Agaricomycetes</taxon>
        <taxon>Agaricomycetidae</taxon>
        <taxon>Atheliales</taxon>
        <taxon>Atheliaceae</taxon>
        <taxon>Piloderma</taxon>
    </lineage>
</organism>
<dbReference type="AlphaFoldDB" id="A0A0C3FW58"/>
<dbReference type="HOGENOM" id="CLU_1652832_0_0_1"/>
<gene>
    <name evidence="1" type="ORF">PILCRDRAFT_413888</name>
</gene>
<proteinExistence type="predicted"/>
<sequence length="160" mass="17725">MCTPIIPEHAFNYLFQAIDPTSGHRSTLSSSCSLCNSSLWKAPAPLVTSIDSDPMRVNGQPPLTIFLDLPPMGRLISVMPCLYHWAWPWFSCSRWRFAKSNYLMRGPVLCVRWTCIHVGVLPPLSDYLVALCTANFSELLFTASEPLTAASTFDLPGLCG</sequence>
<protein>
    <submittedName>
        <fullName evidence="1">Uncharacterized protein</fullName>
    </submittedName>
</protein>
<dbReference type="InParanoid" id="A0A0C3FW58"/>
<dbReference type="Proteomes" id="UP000054166">
    <property type="component" value="Unassembled WGS sequence"/>
</dbReference>
<reference evidence="1 2" key="1">
    <citation type="submission" date="2014-04" db="EMBL/GenBank/DDBJ databases">
        <authorList>
            <consortium name="DOE Joint Genome Institute"/>
            <person name="Kuo A."/>
            <person name="Tarkka M."/>
            <person name="Buscot F."/>
            <person name="Kohler A."/>
            <person name="Nagy L.G."/>
            <person name="Floudas D."/>
            <person name="Copeland A."/>
            <person name="Barry K.W."/>
            <person name="Cichocki N."/>
            <person name="Veneault-Fourrey C."/>
            <person name="LaButti K."/>
            <person name="Lindquist E.A."/>
            <person name="Lipzen A."/>
            <person name="Lundell T."/>
            <person name="Morin E."/>
            <person name="Murat C."/>
            <person name="Sun H."/>
            <person name="Tunlid A."/>
            <person name="Henrissat B."/>
            <person name="Grigoriev I.V."/>
            <person name="Hibbett D.S."/>
            <person name="Martin F."/>
            <person name="Nordberg H.P."/>
            <person name="Cantor M.N."/>
            <person name="Hua S.X."/>
        </authorList>
    </citation>
    <scope>NUCLEOTIDE SEQUENCE [LARGE SCALE GENOMIC DNA]</scope>
    <source>
        <strain evidence="1 2">F 1598</strain>
    </source>
</reference>
<keyword evidence="2" id="KW-1185">Reference proteome</keyword>
<dbReference type="EMBL" id="KN832989">
    <property type="protein sequence ID" value="KIM83779.1"/>
    <property type="molecule type" value="Genomic_DNA"/>
</dbReference>
<evidence type="ECO:0000313" key="2">
    <source>
        <dbReference type="Proteomes" id="UP000054166"/>
    </source>
</evidence>
<evidence type="ECO:0000313" key="1">
    <source>
        <dbReference type="EMBL" id="KIM83779.1"/>
    </source>
</evidence>
<name>A0A0C3FW58_PILCF</name>
<reference evidence="2" key="2">
    <citation type="submission" date="2015-01" db="EMBL/GenBank/DDBJ databases">
        <title>Evolutionary Origins and Diversification of the Mycorrhizal Mutualists.</title>
        <authorList>
            <consortium name="DOE Joint Genome Institute"/>
            <consortium name="Mycorrhizal Genomics Consortium"/>
            <person name="Kohler A."/>
            <person name="Kuo A."/>
            <person name="Nagy L.G."/>
            <person name="Floudas D."/>
            <person name="Copeland A."/>
            <person name="Barry K.W."/>
            <person name="Cichocki N."/>
            <person name="Veneault-Fourrey C."/>
            <person name="LaButti K."/>
            <person name="Lindquist E.A."/>
            <person name="Lipzen A."/>
            <person name="Lundell T."/>
            <person name="Morin E."/>
            <person name="Murat C."/>
            <person name="Riley R."/>
            <person name="Ohm R."/>
            <person name="Sun H."/>
            <person name="Tunlid A."/>
            <person name="Henrissat B."/>
            <person name="Grigoriev I.V."/>
            <person name="Hibbett D.S."/>
            <person name="Martin F."/>
        </authorList>
    </citation>
    <scope>NUCLEOTIDE SEQUENCE [LARGE SCALE GENOMIC DNA]</scope>
    <source>
        <strain evidence="2">F 1598</strain>
    </source>
</reference>